<reference evidence="1" key="1">
    <citation type="submission" date="2018-02" db="EMBL/GenBank/DDBJ databases">
        <title>Rhizophora mucronata_Transcriptome.</title>
        <authorList>
            <person name="Meera S.P."/>
            <person name="Sreeshan A."/>
            <person name="Augustine A."/>
        </authorList>
    </citation>
    <scope>NUCLEOTIDE SEQUENCE</scope>
    <source>
        <tissue evidence="1">Leaf</tissue>
    </source>
</reference>
<organism evidence="1">
    <name type="scientific">Rhizophora mucronata</name>
    <name type="common">Asiatic mangrove</name>
    <dbReference type="NCBI Taxonomy" id="61149"/>
    <lineage>
        <taxon>Eukaryota</taxon>
        <taxon>Viridiplantae</taxon>
        <taxon>Streptophyta</taxon>
        <taxon>Embryophyta</taxon>
        <taxon>Tracheophyta</taxon>
        <taxon>Spermatophyta</taxon>
        <taxon>Magnoliopsida</taxon>
        <taxon>eudicotyledons</taxon>
        <taxon>Gunneridae</taxon>
        <taxon>Pentapetalae</taxon>
        <taxon>rosids</taxon>
        <taxon>fabids</taxon>
        <taxon>Malpighiales</taxon>
        <taxon>Rhizophoraceae</taxon>
        <taxon>Rhizophora</taxon>
    </lineage>
</organism>
<name>A0A2P2JPL8_RHIMU</name>
<protein>
    <submittedName>
        <fullName evidence="1">Uncharacterized protein</fullName>
    </submittedName>
</protein>
<accession>A0A2P2JPL8</accession>
<dbReference type="AlphaFoldDB" id="A0A2P2JPL8"/>
<evidence type="ECO:0000313" key="1">
    <source>
        <dbReference type="EMBL" id="MBW95415.1"/>
    </source>
</evidence>
<dbReference type="EMBL" id="GGEC01014932">
    <property type="protein sequence ID" value="MBW95415.1"/>
    <property type="molecule type" value="Transcribed_RNA"/>
</dbReference>
<sequence length="70" mass="7872">MKGHQVIFVPGCQSLYSAANSSFYQKRTHFQRVQGLLNIYQPSCRSLLVNEALPYYSPFGELKVDAASES</sequence>
<proteinExistence type="predicted"/>